<keyword evidence="3" id="KW-0479">Metal-binding</keyword>
<evidence type="ECO:0000256" key="1">
    <source>
        <dbReference type="ARBA" id="ARBA00008853"/>
    </source>
</evidence>
<evidence type="ECO:0000256" key="3">
    <source>
        <dbReference type="PIRSR" id="PIRSR605511-2"/>
    </source>
</evidence>
<protein>
    <recommendedName>
        <fullName evidence="4">SMP-30/Gluconolactonase/LRE-like region domain-containing protein</fullName>
    </recommendedName>
</protein>
<keyword evidence="3" id="KW-0862">Zinc</keyword>
<gene>
    <name evidence="5" type="ORF">NEZAVI_LOCUS8176</name>
</gene>
<dbReference type="EMBL" id="OV725080">
    <property type="protein sequence ID" value="CAH1398554.1"/>
    <property type="molecule type" value="Genomic_DNA"/>
</dbReference>
<feature type="binding site" evidence="3">
    <location>
        <position position="89"/>
    </location>
    <ligand>
        <name>a divalent metal cation</name>
        <dbReference type="ChEBI" id="CHEBI:60240"/>
    </ligand>
</feature>
<dbReference type="InterPro" id="IPR005511">
    <property type="entry name" value="SMP-30"/>
</dbReference>
<name>A0A9P0HB08_NEZVI</name>
<feature type="active site" description="Proton donor/acceptor" evidence="2">
    <location>
        <position position="89"/>
    </location>
</feature>
<keyword evidence="6" id="KW-1185">Reference proteome</keyword>
<evidence type="ECO:0000259" key="4">
    <source>
        <dbReference type="Pfam" id="PF08450"/>
    </source>
</evidence>
<sequence length="192" mass="20918">MGEEKPIGVVQLNKGSLFRVSKTCTLDIVMSPVSISNGITWDQGDMSMYYIDSPTRKIDILDYNSCSGKITKRKTFFDFAKNNITGVPDGMTIDTDGNLWIAAWGGGRVLKVSSKGQLLGSIWMPVQRPTSVAWGGHDFETLFVTSMRLGLNSSELLKQPAAGALFEVTGLQARGHPAYSVSSCYLSLPDIE</sequence>
<proteinExistence type="inferred from homology"/>
<feature type="domain" description="SMP-30/Gluconolactonase/LRE-like region" evidence="4">
    <location>
        <begin position="14"/>
        <end position="147"/>
    </location>
</feature>
<feature type="binding site" evidence="3">
    <location>
        <position position="37"/>
    </location>
    <ligand>
        <name>a divalent metal cation</name>
        <dbReference type="ChEBI" id="CHEBI:60240"/>
    </ligand>
</feature>
<feature type="binding site" evidence="3">
    <location>
        <position position="4"/>
    </location>
    <ligand>
        <name>substrate</name>
    </ligand>
</feature>
<dbReference type="PANTHER" id="PTHR10907">
    <property type="entry name" value="REGUCALCIN"/>
    <property type="match status" value="1"/>
</dbReference>
<reference evidence="5" key="1">
    <citation type="submission" date="2022-01" db="EMBL/GenBank/DDBJ databases">
        <authorList>
            <person name="King R."/>
        </authorList>
    </citation>
    <scope>NUCLEOTIDE SEQUENCE</scope>
</reference>
<evidence type="ECO:0000256" key="2">
    <source>
        <dbReference type="PIRSR" id="PIRSR605511-1"/>
    </source>
</evidence>
<organism evidence="5 6">
    <name type="scientific">Nezara viridula</name>
    <name type="common">Southern green stink bug</name>
    <name type="synonym">Cimex viridulus</name>
    <dbReference type="NCBI Taxonomy" id="85310"/>
    <lineage>
        <taxon>Eukaryota</taxon>
        <taxon>Metazoa</taxon>
        <taxon>Ecdysozoa</taxon>
        <taxon>Arthropoda</taxon>
        <taxon>Hexapoda</taxon>
        <taxon>Insecta</taxon>
        <taxon>Pterygota</taxon>
        <taxon>Neoptera</taxon>
        <taxon>Paraneoptera</taxon>
        <taxon>Hemiptera</taxon>
        <taxon>Heteroptera</taxon>
        <taxon>Panheteroptera</taxon>
        <taxon>Pentatomomorpha</taxon>
        <taxon>Pentatomoidea</taxon>
        <taxon>Pentatomidae</taxon>
        <taxon>Pentatominae</taxon>
        <taxon>Nezara</taxon>
    </lineage>
</organism>
<accession>A0A9P0HB08</accession>
<dbReference type="InterPro" id="IPR013658">
    <property type="entry name" value="SGL"/>
</dbReference>
<evidence type="ECO:0000313" key="5">
    <source>
        <dbReference type="EMBL" id="CAH1398554.1"/>
    </source>
</evidence>
<dbReference type="GO" id="GO:0004341">
    <property type="term" value="F:gluconolactonase activity"/>
    <property type="evidence" value="ECO:0007669"/>
    <property type="project" value="TreeGrafter"/>
</dbReference>
<dbReference type="GO" id="GO:0019853">
    <property type="term" value="P:L-ascorbic acid biosynthetic process"/>
    <property type="evidence" value="ECO:0007669"/>
    <property type="project" value="TreeGrafter"/>
</dbReference>
<dbReference type="Proteomes" id="UP001152798">
    <property type="component" value="Chromosome 4"/>
</dbReference>
<dbReference type="InterPro" id="IPR011042">
    <property type="entry name" value="6-blade_b-propeller_TolB-like"/>
</dbReference>
<dbReference type="Pfam" id="PF08450">
    <property type="entry name" value="SGL"/>
    <property type="match status" value="1"/>
</dbReference>
<comment type="cofactor">
    <cofactor evidence="3">
        <name>Zn(2+)</name>
        <dbReference type="ChEBI" id="CHEBI:29105"/>
    </cofactor>
    <text evidence="3">Binds 1 divalent metal cation per subunit.</text>
</comment>
<dbReference type="Gene3D" id="2.120.10.30">
    <property type="entry name" value="TolB, C-terminal domain"/>
    <property type="match status" value="1"/>
</dbReference>
<dbReference type="PRINTS" id="PR01790">
    <property type="entry name" value="SMP30FAMILY"/>
</dbReference>
<evidence type="ECO:0000313" key="6">
    <source>
        <dbReference type="Proteomes" id="UP001152798"/>
    </source>
</evidence>
<comment type="similarity">
    <text evidence="1">Belongs to the SMP-30/CGR1 family.</text>
</comment>
<dbReference type="PANTHER" id="PTHR10907:SF47">
    <property type="entry name" value="REGUCALCIN"/>
    <property type="match status" value="1"/>
</dbReference>
<dbReference type="AlphaFoldDB" id="A0A9P0HB08"/>
<dbReference type="OrthoDB" id="423498at2759"/>
<dbReference type="GO" id="GO:0005509">
    <property type="term" value="F:calcium ion binding"/>
    <property type="evidence" value="ECO:0007669"/>
    <property type="project" value="TreeGrafter"/>
</dbReference>
<dbReference type="SUPFAM" id="SSF63829">
    <property type="entry name" value="Calcium-dependent phosphotriesterase"/>
    <property type="match status" value="1"/>
</dbReference>